<keyword evidence="1" id="KW-1133">Transmembrane helix</keyword>
<dbReference type="Pfam" id="PF16933">
    <property type="entry name" value="PelG"/>
    <property type="match status" value="1"/>
</dbReference>
<evidence type="ECO:0000313" key="3">
    <source>
        <dbReference type="Proteomes" id="UP001597318"/>
    </source>
</evidence>
<feature type="transmembrane region" description="Helical" evidence="1">
    <location>
        <begin position="371"/>
        <end position="398"/>
    </location>
</feature>
<evidence type="ECO:0000256" key="1">
    <source>
        <dbReference type="SAM" id="Phobius"/>
    </source>
</evidence>
<dbReference type="InterPro" id="IPR031617">
    <property type="entry name" value="PelG"/>
</dbReference>
<feature type="transmembrane region" description="Helical" evidence="1">
    <location>
        <begin position="348"/>
        <end position="365"/>
    </location>
</feature>
<comment type="caution">
    <text evidence="2">The sequence shown here is derived from an EMBL/GenBank/DDBJ whole genome shotgun (WGS) entry which is preliminary data.</text>
</comment>
<evidence type="ECO:0000313" key="2">
    <source>
        <dbReference type="EMBL" id="MFD2213994.1"/>
    </source>
</evidence>
<feature type="transmembrane region" description="Helical" evidence="1">
    <location>
        <begin position="193"/>
        <end position="218"/>
    </location>
</feature>
<accession>A0ABW5BYI6</accession>
<sequence>MAGIGFHLQELFKKDYYSSRMKAYSVAGLTTAGPWIVMTITMGILQWIINQFSSITTEEREIFIFSVSYCFIFSQLIFSTQQYTATRYLSDLLYSKKEENVFPLFLGVTKVISVLALLLWIVFYAISPLPFLYKLILLFLFLTTNLIWIILLFLSATKNFKSIAWAFLIGGVTSVLATLLICLNENLLTANVSFSLVLLSAFTFGMILTLFLLMLTLLKTFPECSSKGQFDYLSYFERFPSLFFIGVFYNLGIWACNWVIWFGEGAKIVAGSFIVHPIYDMALFWSYLTILPTMVLIVISIETRFYRKYKLFFNYVNKGGTLAQIRTAKKKMFNVLFQEIQKVLRSQLIITLIVVMTAGPIFRMLSFDEKFIHIFRITAFGAFANGMLLVILLVLLYFEDRKGALYSSFVFFSLNLAGTVILLPGGYQYYGLSFAFGAIVSFVFAIVRLLYYLNSIEYHAFCGQGIHIKTTLNRFHRFGKWLEKNQFI</sequence>
<name>A0ABW5BYI6_9BACI</name>
<feature type="transmembrane region" description="Helical" evidence="1">
    <location>
        <begin position="163"/>
        <end position="181"/>
    </location>
</feature>
<reference evidence="3" key="1">
    <citation type="journal article" date="2019" name="Int. J. Syst. Evol. Microbiol.">
        <title>The Global Catalogue of Microorganisms (GCM) 10K type strain sequencing project: providing services to taxonomists for standard genome sequencing and annotation.</title>
        <authorList>
            <consortium name="The Broad Institute Genomics Platform"/>
            <consortium name="The Broad Institute Genome Sequencing Center for Infectious Disease"/>
            <person name="Wu L."/>
            <person name="Ma J."/>
        </authorList>
    </citation>
    <scope>NUCLEOTIDE SEQUENCE [LARGE SCALE GENOMIC DNA]</scope>
    <source>
        <strain evidence="3">CGMCC 1.15474</strain>
    </source>
</reference>
<dbReference type="Proteomes" id="UP001597318">
    <property type="component" value="Unassembled WGS sequence"/>
</dbReference>
<feature type="transmembrane region" description="Helical" evidence="1">
    <location>
        <begin position="101"/>
        <end position="126"/>
    </location>
</feature>
<dbReference type="EMBL" id="JBHUIK010000002">
    <property type="protein sequence ID" value="MFD2213994.1"/>
    <property type="molecule type" value="Genomic_DNA"/>
</dbReference>
<feature type="transmembrane region" description="Helical" evidence="1">
    <location>
        <begin position="239"/>
        <end position="262"/>
    </location>
</feature>
<feature type="transmembrane region" description="Helical" evidence="1">
    <location>
        <begin position="282"/>
        <end position="301"/>
    </location>
</feature>
<feature type="transmembrane region" description="Helical" evidence="1">
    <location>
        <begin position="23"/>
        <end position="49"/>
    </location>
</feature>
<proteinExistence type="predicted"/>
<gene>
    <name evidence="2" type="primary">pelG</name>
    <name evidence="2" type="ORF">ACFSKK_09915</name>
</gene>
<feature type="transmembrane region" description="Helical" evidence="1">
    <location>
        <begin position="61"/>
        <end position="80"/>
    </location>
</feature>
<keyword evidence="1" id="KW-0472">Membrane</keyword>
<keyword evidence="3" id="KW-1185">Reference proteome</keyword>
<feature type="transmembrane region" description="Helical" evidence="1">
    <location>
        <begin position="132"/>
        <end position="156"/>
    </location>
</feature>
<keyword evidence="1" id="KW-0812">Transmembrane</keyword>
<feature type="transmembrane region" description="Helical" evidence="1">
    <location>
        <begin position="405"/>
        <end position="423"/>
    </location>
</feature>
<protein>
    <submittedName>
        <fullName evidence="2">Exopolysaccharide Pel transporter PelG</fullName>
    </submittedName>
</protein>
<organism evidence="2 3">
    <name type="scientific">Metabacillus endolithicus</name>
    <dbReference type="NCBI Taxonomy" id="1535204"/>
    <lineage>
        <taxon>Bacteria</taxon>
        <taxon>Bacillati</taxon>
        <taxon>Bacillota</taxon>
        <taxon>Bacilli</taxon>
        <taxon>Bacillales</taxon>
        <taxon>Bacillaceae</taxon>
        <taxon>Metabacillus</taxon>
    </lineage>
</organism>
<feature type="transmembrane region" description="Helical" evidence="1">
    <location>
        <begin position="429"/>
        <end position="451"/>
    </location>
</feature>
<dbReference type="RefSeq" id="WP_379051368.1">
    <property type="nucleotide sequence ID" value="NZ_JBHUIK010000002.1"/>
</dbReference>